<evidence type="ECO:0000256" key="3">
    <source>
        <dbReference type="ARBA" id="ARBA00022771"/>
    </source>
</evidence>
<feature type="compositionally biased region" description="Basic and acidic residues" evidence="7">
    <location>
        <begin position="1131"/>
        <end position="1140"/>
    </location>
</feature>
<evidence type="ECO:0000256" key="4">
    <source>
        <dbReference type="ARBA" id="ARBA00022833"/>
    </source>
</evidence>
<feature type="region of interest" description="Disordered" evidence="7">
    <location>
        <begin position="630"/>
        <end position="691"/>
    </location>
</feature>
<name>A0A8H3X1H6_GIGMA</name>
<evidence type="ECO:0000256" key="2">
    <source>
        <dbReference type="ARBA" id="ARBA00022723"/>
    </source>
</evidence>
<dbReference type="InterPro" id="IPR001878">
    <property type="entry name" value="Znf_CCHC"/>
</dbReference>
<gene>
    <name evidence="11" type="ORF">F8M41_011927</name>
</gene>
<dbReference type="PROSITE" id="PS50158">
    <property type="entry name" value="ZF_CCHC"/>
    <property type="match status" value="1"/>
</dbReference>
<accession>A0A8H3X1H6</accession>
<evidence type="ECO:0000259" key="8">
    <source>
        <dbReference type="PROSITE" id="PS50089"/>
    </source>
</evidence>
<dbReference type="Gene3D" id="3.30.40.10">
    <property type="entry name" value="Zinc/RING finger domain, C3HC4 (zinc finger)"/>
    <property type="match status" value="1"/>
</dbReference>
<dbReference type="InterPro" id="IPR033489">
    <property type="entry name" value="RBBP6"/>
</dbReference>
<feature type="compositionally biased region" description="Low complexity" evidence="7">
    <location>
        <begin position="473"/>
        <end position="500"/>
    </location>
</feature>
<feature type="compositionally biased region" description="Basic residues" evidence="7">
    <location>
        <begin position="1062"/>
        <end position="1083"/>
    </location>
</feature>
<dbReference type="PROSITE" id="PS51282">
    <property type="entry name" value="DWNN"/>
    <property type="match status" value="1"/>
</dbReference>
<feature type="compositionally biased region" description="Pro residues" evidence="7">
    <location>
        <begin position="1047"/>
        <end position="1059"/>
    </location>
</feature>
<organism evidence="11 12">
    <name type="scientific">Gigaspora margarita</name>
    <dbReference type="NCBI Taxonomy" id="4874"/>
    <lineage>
        <taxon>Eukaryota</taxon>
        <taxon>Fungi</taxon>
        <taxon>Fungi incertae sedis</taxon>
        <taxon>Mucoromycota</taxon>
        <taxon>Glomeromycotina</taxon>
        <taxon>Glomeromycetes</taxon>
        <taxon>Diversisporales</taxon>
        <taxon>Gigasporaceae</taxon>
        <taxon>Gigaspora</taxon>
    </lineage>
</organism>
<dbReference type="InterPro" id="IPR014891">
    <property type="entry name" value="DWNN_domain"/>
</dbReference>
<dbReference type="Proteomes" id="UP000439903">
    <property type="component" value="Unassembled WGS sequence"/>
</dbReference>
<keyword evidence="4" id="KW-0862">Zinc</keyword>
<dbReference type="GO" id="GO:0006511">
    <property type="term" value="P:ubiquitin-dependent protein catabolic process"/>
    <property type="evidence" value="ECO:0007669"/>
    <property type="project" value="TreeGrafter"/>
</dbReference>
<feature type="compositionally biased region" description="Basic and acidic residues" evidence="7">
    <location>
        <begin position="1036"/>
        <end position="1046"/>
    </location>
</feature>
<dbReference type="InterPro" id="IPR025829">
    <property type="entry name" value="Zn_knuckle_CX2CX3GHX4C"/>
</dbReference>
<feature type="compositionally biased region" description="Acidic residues" evidence="7">
    <location>
        <begin position="1009"/>
        <end position="1035"/>
    </location>
</feature>
<evidence type="ECO:0000256" key="5">
    <source>
        <dbReference type="ARBA" id="ARBA00023242"/>
    </source>
</evidence>
<feature type="region of interest" description="Disordered" evidence="7">
    <location>
        <begin position="371"/>
        <end position="393"/>
    </location>
</feature>
<dbReference type="InterPro" id="IPR001841">
    <property type="entry name" value="Znf_RING"/>
</dbReference>
<dbReference type="Pfam" id="PF13696">
    <property type="entry name" value="zf-CCHC_2"/>
    <property type="match status" value="1"/>
</dbReference>
<feature type="region of interest" description="Disordered" evidence="7">
    <location>
        <begin position="80"/>
        <end position="150"/>
    </location>
</feature>
<evidence type="ECO:0000313" key="12">
    <source>
        <dbReference type="Proteomes" id="UP000439903"/>
    </source>
</evidence>
<evidence type="ECO:0000256" key="7">
    <source>
        <dbReference type="SAM" id="MobiDB-lite"/>
    </source>
</evidence>
<feature type="region of interest" description="Disordered" evidence="7">
    <location>
        <begin position="417"/>
        <end position="500"/>
    </location>
</feature>
<dbReference type="PANTHER" id="PTHR15439">
    <property type="entry name" value="RETINOBLASTOMA-BINDING PROTEIN 6"/>
    <property type="match status" value="1"/>
</dbReference>
<reference evidence="11 12" key="1">
    <citation type="journal article" date="2019" name="Environ. Microbiol.">
        <title>At the nexus of three kingdoms: the genome of the mycorrhizal fungus Gigaspora margarita provides insights into plant, endobacterial and fungal interactions.</title>
        <authorList>
            <person name="Venice F."/>
            <person name="Ghignone S."/>
            <person name="Salvioli di Fossalunga A."/>
            <person name="Amselem J."/>
            <person name="Novero M."/>
            <person name="Xianan X."/>
            <person name="Sedzielewska Toro K."/>
            <person name="Morin E."/>
            <person name="Lipzen A."/>
            <person name="Grigoriev I.V."/>
            <person name="Henrissat B."/>
            <person name="Martin F.M."/>
            <person name="Bonfante P."/>
        </authorList>
    </citation>
    <scope>NUCLEOTIDE SEQUENCE [LARGE SCALE GENOMIC DNA]</scope>
    <source>
        <strain evidence="11 12">BEG34</strain>
    </source>
</reference>
<dbReference type="EMBL" id="WTPW01002429">
    <property type="protein sequence ID" value="KAF0382305.1"/>
    <property type="molecule type" value="Genomic_DNA"/>
</dbReference>
<proteinExistence type="predicted"/>
<feature type="domain" description="CCHC-type" evidence="9">
    <location>
        <begin position="201"/>
        <end position="215"/>
    </location>
</feature>
<dbReference type="InterPro" id="IPR036875">
    <property type="entry name" value="Znf_CCHC_sf"/>
</dbReference>
<comment type="caution">
    <text evidence="11">The sequence shown here is derived from an EMBL/GenBank/DDBJ whole genome shotgun (WGS) entry which is preliminary data.</text>
</comment>
<dbReference type="Gene3D" id="4.10.60.10">
    <property type="entry name" value="Zinc finger, CCHC-type"/>
    <property type="match status" value="1"/>
</dbReference>
<dbReference type="GO" id="GO:0006397">
    <property type="term" value="P:mRNA processing"/>
    <property type="evidence" value="ECO:0007669"/>
    <property type="project" value="InterPro"/>
</dbReference>
<keyword evidence="2" id="KW-0479">Metal-binding</keyword>
<dbReference type="CDD" id="cd16620">
    <property type="entry name" value="vRING-HC-C4C4_RBBP6"/>
    <property type="match status" value="1"/>
</dbReference>
<dbReference type="Gene3D" id="3.10.20.90">
    <property type="entry name" value="Phosphatidylinositol 3-kinase Catalytic Subunit, Chain A, domain 1"/>
    <property type="match status" value="1"/>
</dbReference>
<dbReference type="GO" id="GO:0016567">
    <property type="term" value="P:protein ubiquitination"/>
    <property type="evidence" value="ECO:0007669"/>
    <property type="project" value="InterPro"/>
</dbReference>
<keyword evidence="5" id="KW-0539">Nucleus</keyword>
<sequence length="1140" mass="131240">MSQIISQIYYKFKSAKDYDTLTFDGLGISVFDAKKEILTAKKLKGNDFDIIVSHAESGEDYQEDTATIPRNTPIVVKRVPTKPGKGTAHRYLEGGGPTTQRNYAASNRGNVASSNGSMSKTFDPSKQPQQISRLTPTPSTQQTDEHQTEDDKIQAMFAQSKEFWEITQEQMASKPALRRPNQVRPSVKPPVQKTLPPNYVCYRCGQKGHWIQACPTNGDRSFDHMKVRKTTGIPRSFLQKVEQVPPGKGVLVTQDGNLVIAQANEAAWQKFHARQKSYVTSNEVLEDTLPIPADLQCMLCSRLLKEAVITPCCRASFCDECIRHALINPEQDDQQFKCPNCQSHLVPDELVPNKAAREAVDGHLRDWARRRNEPVAPETHEEDEGNAIEMLEDPLVVNNNVDLSVEKDTTESLNELMIKTEEKEKSTSGLSETVLDNAENSSQSPQISKAKVESNSKTELPKKPTHDLPPIPQSQIPTHQSQSHSSQSQHFQQSQMQRHQYSNAAGKSFGQNPITSQGYGPFAGYYSNDYGFGYDQNQGYWYDEGYPPMSMNMMNGPGYYDPSYFDSGFYPADPFPSQPQFMPHFRPPVYDEFWDNRPMIPPQGNFVPFAGNMGNGMGGNAGMQPFRGGNFRGGFSRGNFPSRARGRGRGSPGFFNDRSSFTSGRSDFRRESSVPPSIGRRDMSDYRDDETKYEDDRLVDDFGRDLARRKSSASRVSAERDIEPRDKKSPSHTSDRDRRDREAILDGEIEDRRLRDKAPTRSRSKERSRRSRSRSRHQSSRRHRDDSRHSRSPSRHDRSSPDRRKASSSRRRSRSREAFLDRKDERRYSSGRYYDDRRYSMPEKREERRDSNLSERRDSRRDSNLSDKRGDRRNSVISERRDDRRDSKSERRDDRRESYSSRYEKPGSINERRDPKHDSMDDRKEENRNNSLSNERFDYEDSKNRSRTRSPEMNHENGKSEYHSPNLNIDTDVPDDRVSPPASAEQLSEDIDRRTRSRSPKPILAPEELVPDEVYDDDNDNVIDVSTNDDDALLLEDDRMSFDDRPTTPPSPEKYPPSSPEKRRHSSSHKHRTSKYHRSHHRHESPEKEDHDRRGSRSKHLSTSSKDDYRSSSHKHKKRHISYHQSRHSRTKDNESRRRH</sequence>
<dbReference type="AlphaFoldDB" id="A0A8H3X1H6"/>
<dbReference type="GO" id="GO:0005634">
    <property type="term" value="C:nucleus"/>
    <property type="evidence" value="ECO:0007669"/>
    <property type="project" value="UniProtKB-SubCell"/>
</dbReference>
<feature type="compositionally biased region" description="Basic and acidic residues" evidence="7">
    <location>
        <begin position="717"/>
        <end position="765"/>
    </location>
</feature>
<feature type="compositionally biased region" description="Basic and acidic residues" evidence="7">
    <location>
        <begin position="679"/>
        <end position="691"/>
    </location>
</feature>
<dbReference type="Pfam" id="PF08783">
    <property type="entry name" value="DWNN"/>
    <property type="match status" value="1"/>
</dbReference>
<evidence type="ECO:0000256" key="1">
    <source>
        <dbReference type="ARBA" id="ARBA00004123"/>
    </source>
</evidence>
<evidence type="ECO:0000313" key="11">
    <source>
        <dbReference type="EMBL" id="KAF0382305.1"/>
    </source>
</evidence>
<feature type="compositionally biased region" description="Basic and acidic residues" evidence="7">
    <location>
        <begin position="1084"/>
        <end position="1095"/>
    </location>
</feature>
<evidence type="ECO:0000259" key="10">
    <source>
        <dbReference type="PROSITE" id="PS51282"/>
    </source>
</evidence>
<comment type="subcellular location">
    <subcellularLocation>
        <location evidence="1">Nucleus</location>
    </subcellularLocation>
</comment>
<evidence type="ECO:0000256" key="6">
    <source>
        <dbReference type="PROSITE-ProRule" id="PRU00047"/>
    </source>
</evidence>
<feature type="region of interest" description="Disordered" evidence="7">
    <location>
        <begin position="171"/>
        <end position="191"/>
    </location>
</feature>
<dbReference type="SUPFAM" id="SSF57756">
    <property type="entry name" value="Retrovirus zinc finger-like domains"/>
    <property type="match status" value="1"/>
</dbReference>
<dbReference type="SMART" id="SM01180">
    <property type="entry name" value="DWNN"/>
    <property type="match status" value="1"/>
</dbReference>
<dbReference type="PANTHER" id="PTHR15439:SF0">
    <property type="entry name" value="CELL DIVISION CYCLE AND APOPTOSIS REGULATOR PROTEIN 1-RELATED"/>
    <property type="match status" value="1"/>
</dbReference>
<protein>
    <submittedName>
        <fullName evidence="11">DWNN-domain-containing protein</fullName>
    </submittedName>
</protein>
<dbReference type="SMART" id="SM00343">
    <property type="entry name" value="ZnF_C2HC"/>
    <property type="match status" value="1"/>
</dbReference>
<dbReference type="GO" id="GO:0003676">
    <property type="term" value="F:nucleic acid binding"/>
    <property type="evidence" value="ECO:0007669"/>
    <property type="project" value="InterPro"/>
</dbReference>
<dbReference type="PROSITE" id="PS50089">
    <property type="entry name" value="ZF_RING_2"/>
    <property type="match status" value="1"/>
</dbReference>
<keyword evidence="3 6" id="KW-0863">Zinc-finger</keyword>
<dbReference type="SUPFAM" id="SSF57850">
    <property type="entry name" value="RING/U-box"/>
    <property type="match status" value="1"/>
</dbReference>
<dbReference type="GO" id="GO:0061630">
    <property type="term" value="F:ubiquitin protein ligase activity"/>
    <property type="evidence" value="ECO:0007669"/>
    <property type="project" value="InterPro"/>
</dbReference>
<feature type="compositionally biased region" description="Basic residues" evidence="7">
    <location>
        <begin position="766"/>
        <end position="782"/>
    </location>
</feature>
<feature type="compositionally biased region" description="Polar residues" evidence="7">
    <location>
        <begin position="98"/>
        <end position="142"/>
    </location>
</feature>
<feature type="compositionally biased region" description="Basic and acidic residues" evidence="7">
    <location>
        <begin position="815"/>
        <end position="928"/>
    </location>
</feature>
<feature type="region of interest" description="Disordered" evidence="7">
    <location>
        <begin position="707"/>
        <end position="1140"/>
    </location>
</feature>
<dbReference type="InterPro" id="IPR013083">
    <property type="entry name" value="Znf_RING/FYVE/PHD"/>
</dbReference>
<feature type="compositionally biased region" description="Acidic residues" evidence="7">
    <location>
        <begin position="380"/>
        <end position="392"/>
    </location>
</feature>
<feature type="domain" description="DWNN" evidence="10">
    <location>
        <begin position="8"/>
        <end position="80"/>
    </location>
</feature>
<feature type="compositionally biased region" description="Polar residues" evidence="7">
    <location>
        <begin position="438"/>
        <end position="449"/>
    </location>
</feature>
<feature type="domain" description="RING-type" evidence="8">
    <location>
        <begin position="297"/>
        <end position="342"/>
    </location>
</feature>
<feature type="compositionally biased region" description="Basic and acidic residues" evidence="7">
    <location>
        <begin position="935"/>
        <end position="962"/>
    </location>
</feature>
<feature type="compositionally biased region" description="Basic and acidic residues" evidence="7">
    <location>
        <begin position="450"/>
        <end position="466"/>
    </location>
</feature>
<dbReference type="GO" id="GO:0008270">
    <property type="term" value="F:zinc ion binding"/>
    <property type="evidence" value="ECO:0007669"/>
    <property type="project" value="UniProtKB-KW"/>
</dbReference>
<dbReference type="OrthoDB" id="106784at2759"/>
<keyword evidence="12" id="KW-1185">Reference proteome</keyword>
<feature type="compositionally biased region" description="Basic and acidic residues" evidence="7">
    <location>
        <begin position="783"/>
        <end position="805"/>
    </location>
</feature>
<evidence type="ECO:0000259" key="9">
    <source>
        <dbReference type="PROSITE" id="PS50158"/>
    </source>
</evidence>
<feature type="compositionally biased region" description="Basic residues" evidence="7">
    <location>
        <begin position="1112"/>
        <end position="1130"/>
    </location>
</feature>